<gene>
    <name evidence="1" type="ORF">V8N49_03135</name>
</gene>
<proteinExistence type="predicted"/>
<evidence type="ECO:0000313" key="1">
    <source>
        <dbReference type="EMBL" id="MEI2680656.1"/>
    </source>
</evidence>
<evidence type="ECO:0000313" key="2">
    <source>
        <dbReference type="Proteomes" id="UP001306592"/>
    </source>
</evidence>
<accession>A0ABU8DAV5</accession>
<dbReference type="Proteomes" id="UP001306592">
    <property type="component" value="Unassembled WGS sequence"/>
</dbReference>
<dbReference type="RefSeq" id="WP_230049114.1">
    <property type="nucleotide sequence ID" value="NZ_CAKKMT010000003.1"/>
</dbReference>
<dbReference type="EMBL" id="JBANEI010000001">
    <property type="protein sequence ID" value="MEI2680656.1"/>
    <property type="molecule type" value="Genomic_DNA"/>
</dbReference>
<organism evidence="1 2">
    <name type="scientific">Erwinia aphidicola</name>
    <dbReference type="NCBI Taxonomy" id="68334"/>
    <lineage>
        <taxon>Bacteria</taxon>
        <taxon>Pseudomonadati</taxon>
        <taxon>Pseudomonadota</taxon>
        <taxon>Gammaproteobacteria</taxon>
        <taxon>Enterobacterales</taxon>
        <taxon>Erwiniaceae</taxon>
        <taxon>Erwinia</taxon>
    </lineage>
</organism>
<protein>
    <submittedName>
        <fullName evidence="1">Uncharacterized protein</fullName>
    </submittedName>
</protein>
<reference evidence="1 2" key="1">
    <citation type="submission" date="2024-02" db="EMBL/GenBank/DDBJ databases">
        <title>First report Erwinia aphidicola in onion in Chile.</title>
        <authorList>
            <person name="Valenzuela M."/>
            <person name="Pena M."/>
            <person name="Dutta B."/>
        </authorList>
    </citation>
    <scope>NUCLEOTIDE SEQUENCE [LARGE SCALE GENOMIC DNA]</scope>
    <source>
        <strain evidence="1 2">QCJ3A</strain>
    </source>
</reference>
<keyword evidence="2" id="KW-1185">Reference proteome</keyword>
<name>A0ABU8DAV5_ERWAP</name>
<sequence>MGYTVSQAPGLWRVYDTDGVFVTMEEAPLEAPLVDPTDLALIAFGVFRILRTGGALLEAGAKASLIVKLSQSTLTFLRARLKIGLSARNLRMTETAAAHMLNPGRYVPLQIMEKAIRNSKRMPDPRGAVGMARYETEMYKMWFNKHLRQYEYKKYTLEIIVRESDWTITHFMYFAKGA</sequence>
<comment type="caution">
    <text evidence="1">The sequence shown here is derived from an EMBL/GenBank/DDBJ whole genome shotgun (WGS) entry which is preliminary data.</text>
</comment>